<keyword evidence="3" id="KW-1185">Reference proteome</keyword>
<dbReference type="AlphaFoldDB" id="A1ZRM2"/>
<dbReference type="OrthoDB" id="9816361at2"/>
<keyword evidence="1" id="KW-0472">Membrane</keyword>
<dbReference type="Proteomes" id="UP000004095">
    <property type="component" value="Unassembled WGS sequence"/>
</dbReference>
<accession>A1ZRM2</accession>
<keyword evidence="1" id="KW-0812">Transmembrane</keyword>
<reference evidence="2 3" key="1">
    <citation type="submission" date="2007-01" db="EMBL/GenBank/DDBJ databases">
        <authorList>
            <person name="Haygood M."/>
            <person name="Podell S."/>
            <person name="Anderson C."/>
            <person name="Hopkinson B."/>
            <person name="Roe K."/>
            <person name="Barbeau K."/>
            <person name="Gaasterland T."/>
            <person name="Ferriera S."/>
            <person name="Johnson J."/>
            <person name="Kravitz S."/>
            <person name="Beeson K."/>
            <person name="Sutton G."/>
            <person name="Rogers Y.-H."/>
            <person name="Friedman R."/>
            <person name="Frazier M."/>
            <person name="Venter J.C."/>
        </authorList>
    </citation>
    <scope>NUCLEOTIDE SEQUENCE [LARGE SCALE GENOMIC DNA]</scope>
    <source>
        <strain evidence="2 3">ATCC 23134</strain>
    </source>
</reference>
<evidence type="ECO:0000313" key="2">
    <source>
        <dbReference type="EMBL" id="EAY26927.1"/>
    </source>
</evidence>
<protein>
    <submittedName>
        <fullName evidence="2">Uncharacterized protein</fullName>
    </submittedName>
</protein>
<gene>
    <name evidence="2" type="ORF">M23134_03578</name>
</gene>
<sequence>MGILREFRYLAFKAKPIIIVGYLFTFGGFFGIIPLIDIFHMLINPAHYEGNSKLFAAFGAK</sequence>
<name>A1ZRM2_MICM2</name>
<comment type="caution">
    <text evidence="2">The sequence shown here is derived from an EMBL/GenBank/DDBJ whole genome shotgun (WGS) entry which is preliminary data.</text>
</comment>
<keyword evidence="1" id="KW-1133">Transmembrane helix</keyword>
<organism evidence="2 3">
    <name type="scientific">Microscilla marina ATCC 23134</name>
    <dbReference type="NCBI Taxonomy" id="313606"/>
    <lineage>
        <taxon>Bacteria</taxon>
        <taxon>Pseudomonadati</taxon>
        <taxon>Bacteroidota</taxon>
        <taxon>Cytophagia</taxon>
        <taxon>Cytophagales</taxon>
        <taxon>Microscillaceae</taxon>
        <taxon>Microscilla</taxon>
    </lineage>
</organism>
<proteinExistence type="predicted"/>
<dbReference type="EMBL" id="AAWS01000028">
    <property type="protein sequence ID" value="EAY26927.1"/>
    <property type="molecule type" value="Genomic_DNA"/>
</dbReference>
<feature type="transmembrane region" description="Helical" evidence="1">
    <location>
        <begin position="20"/>
        <end position="43"/>
    </location>
</feature>
<evidence type="ECO:0000313" key="3">
    <source>
        <dbReference type="Proteomes" id="UP000004095"/>
    </source>
</evidence>
<evidence type="ECO:0000256" key="1">
    <source>
        <dbReference type="SAM" id="Phobius"/>
    </source>
</evidence>